<protein>
    <submittedName>
        <fullName evidence="2">Uncharacterized protein</fullName>
    </submittedName>
</protein>
<organism evidence="2 3">
    <name type="scientific">Adhaeribacter arboris</name>
    <dbReference type="NCBI Taxonomy" id="2072846"/>
    <lineage>
        <taxon>Bacteria</taxon>
        <taxon>Pseudomonadati</taxon>
        <taxon>Bacteroidota</taxon>
        <taxon>Cytophagia</taxon>
        <taxon>Cytophagales</taxon>
        <taxon>Hymenobacteraceae</taxon>
        <taxon>Adhaeribacter</taxon>
    </lineage>
</organism>
<accession>A0A2T2YDR3</accession>
<keyword evidence="1" id="KW-1133">Transmembrane helix</keyword>
<feature type="transmembrane region" description="Helical" evidence="1">
    <location>
        <begin position="53"/>
        <end position="73"/>
    </location>
</feature>
<gene>
    <name evidence="2" type="ORF">AHMF7605_08975</name>
</gene>
<feature type="transmembrane region" description="Helical" evidence="1">
    <location>
        <begin position="79"/>
        <end position="96"/>
    </location>
</feature>
<keyword evidence="1" id="KW-0812">Transmembrane</keyword>
<comment type="caution">
    <text evidence="2">The sequence shown here is derived from an EMBL/GenBank/DDBJ whole genome shotgun (WGS) entry which is preliminary data.</text>
</comment>
<evidence type="ECO:0000256" key="1">
    <source>
        <dbReference type="SAM" id="Phobius"/>
    </source>
</evidence>
<keyword evidence="3" id="KW-1185">Reference proteome</keyword>
<name>A0A2T2YDR3_9BACT</name>
<sequence>MLVELIEEYYPEKGYSSDYLLLTAETLEIKHHSHRYILPLDQIESIDLRHIRLLFYYLAGGFTVTLSLIAILSYFISPLPGLLLVLLGIIGLYFGLKGKISLQISTTTDDYVFWFSGKYPPFLKFINAVRHRIIMQSALNSENLNLTEE</sequence>
<dbReference type="Proteomes" id="UP000240357">
    <property type="component" value="Unassembled WGS sequence"/>
</dbReference>
<evidence type="ECO:0000313" key="3">
    <source>
        <dbReference type="Proteomes" id="UP000240357"/>
    </source>
</evidence>
<dbReference type="OrthoDB" id="9850219at2"/>
<evidence type="ECO:0000313" key="2">
    <source>
        <dbReference type="EMBL" id="PSR53646.1"/>
    </source>
</evidence>
<dbReference type="RefSeq" id="WP_106928479.1">
    <property type="nucleotide sequence ID" value="NZ_PYFT01000001.1"/>
</dbReference>
<reference evidence="2 3" key="1">
    <citation type="submission" date="2018-03" db="EMBL/GenBank/DDBJ databases">
        <title>Adhaeribacter sp. HMF7605 Genome sequencing and assembly.</title>
        <authorList>
            <person name="Kang H."/>
            <person name="Kang J."/>
            <person name="Cha I."/>
            <person name="Kim H."/>
            <person name="Joh K."/>
        </authorList>
    </citation>
    <scope>NUCLEOTIDE SEQUENCE [LARGE SCALE GENOMIC DNA]</scope>
    <source>
        <strain evidence="2 3">HMF7605</strain>
    </source>
</reference>
<keyword evidence="1" id="KW-0472">Membrane</keyword>
<dbReference type="EMBL" id="PYFT01000001">
    <property type="protein sequence ID" value="PSR53646.1"/>
    <property type="molecule type" value="Genomic_DNA"/>
</dbReference>
<proteinExistence type="predicted"/>
<dbReference type="AlphaFoldDB" id="A0A2T2YDR3"/>